<dbReference type="AlphaFoldDB" id="A0A8T0QXF0"/>
<protein>
    <submittedName>
        <fullName evidence="2">Uncharacterized protein</fullName>
    </submittedName>
</protein>
<dbReference type="Proteomes" id="UP000823388">
    <property type="component" value="Chromosome 6N"/>
</dbReference>
<name>A0A8T0QXF0_PANVG</name>
<dbReference type="EMBL" id="CM029048">
    <property type="protein sequence ID" value="KAG2577730.1"/>
    <property type="molecule type" value="Genomic_DNA"/>
</dbReference>
<evidence type="ECO:0000313" key="3">
    <source>
        <dbReference type="Proteomes" id="UP000823388"/>
    </source>
</evidence>
<feature type="compositionally biased region" description="Polar residues" evidence="1">
    <location>
        <begin position="11"/>
        <end position="20"/>
    </location>
</feature>
<gene>
    <name evidence="2" type="ORF">PVAP13_6NG171803</name>
</gene>
<feature type="region of interest" description="Disordered" evidence="1">
    <location>
        <begin position="34"/>
        <end position="66"/>
    </location>
</feature>
<reference evidence="2" key="1">
    <citation type="submission" date="2020-05" db="EMBL/GenBank/DDBJ databases">
        <title>WGS assembly of Panicum virgatum.</title>
        <authorList>
            <person name="Lovell J.T."/>
            <person name="Jenkins J."/>
            <person name="Shu S."/>
            <person name="Juenger T.E."/>
            <person name="Schmutz J."/>
        </authorList>
    </citation>
    <scope>NUCLEOTIDE SEQUENCE</scope>
    <source>
        <strain evidence="2">AP13</strain>
    </source>
</reference>
<evidence type="ECO:0000313" key="2">
    <source>
        <dbReference type="EMBL" id="KAG2577730.1"/>
    </source>
</evidence>
<feature type="region of interest" description="Disordered" evidence="1">
    <location>
        <begin position="1"/>
        <end position="21"/>
    </location>
</feature>
<comment type="caution">
    <text evidence="2">The sequence shown here is derived from an EMBL/GenBank/DDBJ whole genome shotgun (WGS) entry which is preliminary data.</text>
</comment>
<sequence length="84" mass="8936">MGSWGPASPMRGSSLQPSSTRDLRALCAAAACSPAARREGSVGERHTGGPAEQRRTAGRVNHVQTRSINYVDGATNDGWRTMRP</sequence>
<keyword evidence="3" id="KW-1185">Reference proteome</keyword>
<proteinExistence type="predicted"/>
<feature type="compositionally biased region" description="Basic and acidic residues" evidence="1">
    <location>
        <begin position="36"/>
        <end position="55"/>
    </location>
</feature>
<evidence type="ECO:0000256" key="1">
    <source>
        <dbReference type="SAM" id="MobiDB-lite"/>
    </source>
</evidence>
<accession>A0A8T0QXF0</accession>
<organism evidence="2 3">
    <name type="scientific">Panicum virgatum</name>
    <name type="common">Blackwell switchgrass</name>
    <dbReference type="NCBI Taxonomy" id="38727"/>
    <lineage>
        <taxon>Eukaryota</taxon>
        <taxon>Viridiplantae</taxon>
        <taxon>Streptophyta</taxon>
        <taxon>Embryophyta</taxon>
        <taxon>Tracheophyta</taxon>
        <taxon>Spermatophyta</taxon>
        <taxon>Magnoliopsida</taxon>
        <taxon>Liliopsida</taxon>
        <taxon>Poales</taxon>
        <taxon>Poaceae</taxon>
        <taxon>PACMAD clade</taxon>
        <taxon>Panicoideae</taxon>
        <taxon>Panicodae</taxon>
        <taxon>Paniceae</taxon>
        <taxon>Panicinae</taxon>
        <taxon>Panicum</taxon>
        <taxon>Panicum sect. Hiantes</taxon>
    </lineage>
</organism>